<organism evidence="2 3">
    <name type="scientific">Mucilaginibacter terrae</name>
    <dbReference type="NCBI Taxonomy" id="1955052"/>
    <lineage>
        <taxon>Bacteria</taxon>
        <taxon>Pseudomonadati</taxon>
        <taxon>Bacteroidota</taxon>
        <taxon>Sphingobacteriia</taxon>
        <taxon>Sphingobacteriales</taxon>
        <taxon>Sphingobacteriaceae</taxon>
        <taxon>Mucilaginibacter</taxon>
    </lineage>
</organism>
<evidence type="ECO:0000256" key="1">
    <source>
        <dbReference type="SAM" id="Phobius"/>
    </source>
</evidence>
<comment type="caution">
    <text evidence="2">The sequence shown here is derived from an EMBL/GenBank/DDBJ whole genome shotgun (WGS) entry which is preliminary data.</text>
</comment>
<keyword evidence="1" id="KW-1133">Transmembrane helix</keyword>
<reference evidence="3" key="1">
    <citation type="submission" date="2023-07" db="EMBL/GenBank/DDBJ databases">
        <title>Functional and genomic diversity of the sorghum phyllosphere microbiome.</title>
        <authorList>
            <person name="Shade A."/>
        </authorList>
    </citation>
    <scope>NUCLEOTIDE SEQUENCE [LARGE SCALE GENOMIC DNA]</scope>
    <source>
        <strain evidence="3">SORGH_AS_0422</strain>
    </source>
</reference>
<evidence type="ECO:0000313" key="3">
    <source>
        <dbReference type="Proteomes" id="UP001258315"/>
    </source>
</evidence>
<accession>A0ABU3GVE9</accession>
<protein>
    <submittedName>
        <fullName evidence="2">Tfp pilus assembly protein PilN</fullName>
    </submittedName>
</protein>
<sequence length="403" mass="45796">MLKSYFRINEIHGMNVFTDNEGQTVFNALSIKVKGSELEITRKIKDKTSVGQLNEGLSAKIPVALNISGKGVLTKILYGTEEITTSSFSKVIPNANWEEFYVQQVTEGEQNFVSIIRKSDAERWLKEFDAAGLEILSLSLGPFVVKHTFSQLNVYESALQFDGHRVERDAQGNLLNYKYDKAYTADFPIKIENEKLDEQLLLPYAAAFQLMLAGNLDMIEADIPSVSLRLKAALNDRKIIVFSVLTLGVLFVLLLINSFLFTNYTTQNEELALKNMQTEHSSKDLDSLSRQIKKSEALLDSLGWEDNINQSVLVDRIAQLLPPDIQWTDLAVSPVDRSREGHEQKIRFLQRKISVTGTTQKIVLVNEWLERIKSQSWVKDAQLKHYTYNNQENTGVFHILIAY</sequence>
<dbReference type="RefSeq" id="WP_311951026.1">
    <property type="nucleotide sequence ID" value="NZ_JAVLVU010000001.1"/>
</dbReference>
<proteinExistence type="predicted"/>
<keyword evidence="1" id="KW-0812">Transmembrane</keyword>
<dbReference type="Proteomes" id="UP001258315">
    <property type="component" value="Unassembled WGS sequence"/>
</dbReference>
<gene>
    <name evidence="2" type="ORF">QE417_002816</name>
</gene>
<name>A0ABU3GVE9_9SPHI</name>
<keyword evidence="3" id="KW-1185">Reference proteome</keyword>
<evidence type="ECO:0000313" key="2">
    <source>
        <dbReference type="EMBL" id="MDT3403744.1"/>
    </source>
</evidence>
<dbReference type="EMBL" id="JAVLVU010000001">
    <property type="protein sequence ID" value="MDT3403744.1"/>
    <property type="molecule type" value="Genomic_DNA"/>
</dbReference>
<keyword evidence="1" id="KW-0472">Membrane</keyword>
<feature type="transmembrane region" description="Helical" evidence="1">
    <location>
        <begin position="239"/>
        <end position="261"/>
    </location>
</feature>